<reference evidence="2" key="1">
    <citation type="journal article" date="2014" name="Front. Microbiol.">
        <title>High frequency of phylogenetically diverse reductive dehalogenase-homologous genes in deep subseafloor sedimentary metagenomes.</title>
        <authorList>
            <person name="Kawai M."/>
            <person name="Futagami T."/>
            <person name="Toyoda A."/>
            <person name="Takaki Y."/>
            <person name="Nishi S."/>
            <person name="Hori S."/>
            <person name="Arai W."/>
            <person name="Tsubouchi T."/>
            <person name="Morono Y."/>
            <person name="Uchiyama I."/>
            <person name="Ito T."/>
            <person name="Fujiyama A."/>
            <person name="Inagaki F."/>
            <person name="Takami H."/>
        </authorList>
    </citation>
    <scope>NUCLEOTIDE SEQUENCE</scope>
    <source>
        <strain evidence="2">Expedition CK06-06</strain>
    </source>
</reference>
<evidence type="ECO:0000259" key="1">
    <source>
        <dbReference type="Pfam" id="PF00156"/>
    </source>
</evidence>
<proteinExistence type="predicted"/>
<dbReference type="InterPro" id="IPR000836">
    <property type="entry name" value="PRTase_dom"/>
</dbReference>
<protein>
    <recommendedName>
        <fullName evidence="1">Phosphoribosyltransferase domain-containing protein</fullName>
    </recommendedName>
</protein>
<name>X1PR53_9ZZZZ</name>
<accession>X1PR53</accession>
<dbReference type="GO" id="GO:0032264">
    <property type="term" value="P:IMP salvage"/>
    <property type="evidence" value="ECO:0007669"/>
    <property type="project" value="TreeGrafter"/>
</dbReference>
<dbReference type="InterPro" id="IPR050408">
    <property type="entry name" value="HGPRT"/>
</dbReference>
<dbReference type="GO" id="GO:0005829">
    <property type="term" value="C:cytosol"/>
    <property type="evidence" value="ECO:0007669"/>
    <property type="project" value="TreeGrafter"/>
</dbReference>
<sequence>MQRLQSPIEGRDVLVIEDIVDTGITISFLLGYLRRKKPASLKLCALTDKPSRRQVPVTIDYLGFTVPDKFIVGYGLDLDEKFRYLPDICVLED</sequence>
<gene>
    <name evidence="2" type="ORF">S06H3_59035</name>
</gene>
<dbReference type="AlphaFoldDB" id="X1PR53"/>
<dbReference type="EMBL" id="BARV01038295">
    <property type="protein sequence ID" value="GAI58328.1"/>
    <property type="molecule type" value="Genomic_DNA"/>
</dbReference>
<evidence type="ECO:0000313" key="2">
    <source>
        <dbReference type="EMBL" id="GAI58328.1"/>
    </source>
</evidence>
<dbReference type="GO" id="GO:0046100">
    <property type="term" value="P:hypoxanthine metabolic process"/>
    <property type="evidence" value="ECO:0007669"/>
    <property type="project" value="TreeGrafter"/>
</dbReference>
<dbReference type="Pfam" id="PF00156">
    <property type="entry name" value="Pribosyltran"/>
    <property type="match status" value="1"/>
</dbReference>
<dbReference type="Gene3D" id="3.40.50.2020">
    <property type="match status" value="1"/>
</dbReference>
<dbReference type="CDD" id="cd06223">
    <property type="entry name" value="PRTases_typeI"/>
    <property type="match status" value="1"/>
</dbReference>
<dbReference type="GO" id="GO:0006178">
    <property type="term" value="P:guanine salvage"/>
    <property type="evidence" value="ECO:0007669"/>
    <property type="project" value="TreeGrafter"/>
</dbReference>
<dbReference type="PANTHER" id="PTHR43340:SF1">
    <property type="entry name" value="HYPOXANTHINE PHOSPHORIBOSYLTRANSFERASE"/>
    <property type="match status" value="1"/>
</dbReference>
<dbReference type="InterPro" id="IPR029057">
    <property type="entry name" value="PRTase-like"/>
</dbReference>
<organism evidence="2">
    <name type="scientific">marine sediment metagenome</name>
    <dbReference type="NCBI Taxonomy" id="412755"/>
    <lineage>
        <taxon>unclassified sequences</taxon>
        <taxon>metagenomes</taxon>
        <taxon>ecological metagenomes</taxon>
    </lineage>
</organism>
<comment type="caution">
    <text evidence="2">The sequence shown here is derived from an EMBL/GenBank/DDBJ whole genome shotgun (WGS) entry which is preliminary data.</text>
</comment>
<dbReference type="PANTHER" id="PTHR43340">
    <property type="entry name" value="HYPOXANTHINE-GUANINE PHOSPHORIBOSYLTRANSFERASE"/>
    <property type="match status" value="1"/>
</dbReference>
<dbReference type="SUPFAM" id="SSF53271">
    <property type="entry name" value="PRTase-like"/>
    <property type="match status" value="1"/>
</dbReference>
<dbReference type="GO" id="GO:0032263">
    <property type="term" value="P:GMP salvage"/>
    <property type="evidence" value="ECO:0007669"/>
    <property type="project" value="TreeGrafter"/>
</dbReference>
<feature type="domain" description="Phosphoribosyltransferase" evidence="1">
    <location>
        <begin position="7"/>
        <end position="77"/>
    </location>
</feature>
<dbReference type="GO" id="GO:0004422">
    <property type="term" value="F:hypoxanthine phosphoribosyltransferase activity"/>
    <property type="evidence" value="ECO:0007669"/>
    <property type="project" value="TreeGrafter"/>
</dbReference>
<dbReference type="GO" id="GO:0000287">
    <property type="term" value="F:magnesium ion binding"/>
    <property type="evidence" value="ECO:0007669"/>
    <property type="project" value="TreeGrafter"/>
</dbReference>